<dbReference type="Proteomes" id="UP000828390">
    <property type="component" value="Unassembled WGS sequence"/>
</dbReference>
<reference evidence="1" key="2">
    <citation type="submission" date="2020-11" db="EMBL/GenBank/DDBJ databases">
        <authorList>
            <person name="McCartney M.A."/>
            <person name="Auch B."/>
            <person name="Kono T."/>
            <person name="Mallez S."/>
            <person name="Becker A."/>
            <person name="Gohl D.M."/>
            <person name="Silverstein K.A.T."/>
            <person name="Koren S."/>
            <person name="Bechman K.B."/>
            <person name="Herman A."/>
            <person name="Abrahante J.E."/>
            <person name="Garbe J."/>
        </authorList>
    </citation>
    <scope>NUCLEOTIDE SEQUENCE</scope>
    <source>
        <strain evidence="1">Duluth1</strain>
        <tissue evidence="1">Whole animal</tissue>
    </source>
</reference>
<proteinExistence type="predicted"/>
<reference evidence="1" key="1">
    <citation type="journal article" date="2019" name="bioRxiv">
        <title>The Genome of the Zebra Mussel, Dreissena polymorpha: A Resource for Invasive Species Research.</title>
        <authorList>
            <person name="McCartney M.A."/>
            <person name="Auch B."/>
            <person name="Kono T."/>
            <person name="Mallez S."/>
            <person name="Zhang Y."/>
            <person name="Obille A."/>
            <person name="Becker A."/>
            <person name="Abrahante J.E."/>
            <person name="Garbe J."/>
            <person name="Badalamenti J.P."/>
            <person name="Herman A."/>
            <person name="Mangelson H."/>
            <person name="Liachko I."/>
            <person name="Sullivan S."/>
            <person name="Sone E.D."/>
            <person name="Koren S."/>
            <person name="Silverstein K.A.T."/>
            <person name="Beckman K.B."/>
            <person name="Gohl D.M."/>
        </authorList>
    </citation>
    <scope>NUCLEOTIDE SEQUENCE</scope>
    <source>
        <strain evidence="1">Duluth1</strain>
        <tissue evidence="1">Whole animal</tissue>
    </source>
</reference>
<organism evidence="1 2">
    <name type="scientific">Dreissena polymorpha</name>
    <name type="common">Zebra mussel</name>
    <name type="synonym">Mytilus polymorpha</name>
    <dbReference type="NCBI Taxonomy" id="45954"/>
    <lineage>
        <taxon>Eukaryota</taxon>
        <taxon>Metazoa</taxon>
        <taxon>Spiralia</taxon>
        <taxon>Lophotrochozoa</taxon>
        <taxon>Mollusca</taxon>
        <taxon>Bivalvia</taxon>
        <taxon>Autobranchia</taxon>
        <taxon>Heteroconchia</taxon>
        <taxon>Euheterodonta</taxon>
        <taxon>Imparidentia</taxon>
        <taxon>Neoheterodontei</taxon>
        <taxon>Myida</taxon>
        <taxon>Dreissenoidea</taxon>
        <taxon>Dreissenidae</taxon>
        <taxon>Dreissena</taxon>
    </lineage>
</organism>
<evidence type="ECO:0000313" key="2">
    <source>
        <dbReference type="Proteomes" id="UP000828390"/>
    </source>
</evidence>
<accession>A0A9D4NGY2</accession>
<keyword evidence="2" id="KW-1185">Reference proteome</keyword>
<dbReference type="EMBL" id="JAIWYP010000001">
    <property type="protein sequence ID" value="KAH3893007.1"/>
    <property type="molecule type" value="Genomic_DNA"/>
</dbReference>
<name>A0A9D4NGY2_DREPO</name>
<comment type="caution">
    <text evidence="1">The sequence shown here is derived from an EMBL/GenBank/DDBJ whole genome shotgun (WGS) entry which is preliminary data.</text>
</comment>
<sequence length="104" mass="11791">MLIFLHKKHKHFSGVAYFYDYLINACLCGEADRTAEHILRESTHQQRRVCEGGGEFIAGTLQGKLNRQEEAEQKSSRLILASRLQECSAAIVKAKEMAITNKPR</sequence>
<protein>
    <submittedName>
        <fullName evidence="1">Uncharacterized protein</fullName>
    </submittedName>
</protein>
<gene>
    <name evidence="1" type="ORF">DPMN_017145</name>
</gene>
<evidence type="ECO:0000313" key="1">
    <source>
        <dbReference type="EMBL" id="KAH3893007.1"/>
    </source>
</evidence>
<dbReference type="AlphaFoldDB" id="A0A9D4NGY2"/>